<accession>X1PQ92</accession>
<protein>
    <recommendedName>
        <fullName evidence="5">Solute-binding protein family 5 domain-containing protein</fullName>
    </recommendedName>
</protein>
<dbReference type="SUPFAM" id="SSF53850">
    <property type="entry name" value="Periplasmic binding protein-like II"/>
    <property type="match status" value="1"/>
</dbReference>
<feature type="domain" description="Solute-binding protein family 5" evidence="5">
    <location>
        <begin position="3"/>
        <end position="153"/>
    </location>
</feature>
<dbReference type="Gene3D" id="3.10.105.10">
    <property type="entry name" value="Dipeptide-binding Protein, Domain 3"/>
    <property type="match status" value="1"/>
</dbReference>
<dbReference type="AlphaFoldDB" id="X1PQ92"/>
<evidence type="ECO:0000313" key="6">
    <source>
        <dbReference type="EMBL" id="GAI33044.1"/>
    </source>
</evidence>
<dbReference type="Gene3D" id="3.40.190.10">
    <property type="entry name" value="Periplasmic binding protein-like II"/>
    <property type="match status" value="1"/>
</dbReference>
<organism evidence="6">
    <name type="scientific">marine sediment metagenome</name>
    <dbReference type="NCBI Taxonomy" id="412755"/>
    <lineage>
        <taxon>unclassified sequences</taxon>
        <taxon>metagenomes</taxon>
        <taxon>ecological metagenomes</taxon>
    </lineage>
</organism>
<dbReference type="EMBL" id="BARV01032260">
    <property type="protein sequence ID" value="GAI33044.1"/>
    <property type="molecule type" value="Genomic_DNA"/>
</dbReference>
<dbReference type="PANTHER" id="PTHR30290">
    <property type="entry name" value="PERIPLASMIC BINDING COMPONENT OF ABC TRANSPORTER"/>
    <property type="match status" value="1"/>
</dbReference>
<keyword evidence="3" id="KW-0813">Transport</keyword>
<evidence type="ECO:0000256" key="3">
    <source>
        <dbReference type="ARBA" id="ARBA00022448"/>
    </source>
</evidence>
<reference evidence="6" key="1">
    <citation type="journal article" date="2014" name="Front. Microbiol.">
        <title>High frequency of phylogenetically diverse reductive dehalogenase-homologous genes in deep subseafloor sedimentary metagenomes.</title>
        <authorList>
            <person name="Kawai M."/>
            <person name="Futagami T."/>
            <person name="Toyoda A."/>
            <person name="Takaki Y."/>
            <person name="Nishi S."/>
            <person name="Hori S."/>
            <person name="Arai W."/>
            <person name="Tsubouchi T."/>
            <person name="Morono Y."/>
            <person name="Uchiyama I."/>
            <person name="Ito T."/>
            <person name="Fujiyama A."/>
            <person name="Inagaki F."/>
            <person name="Takami H."/>
        </authorList>
    </citation>
    <scope>NUCLEOTIDE SEQUENCE</scope>
    <source>
        <strain evidence="6">Expedition CK06-06</strain>
    </source>
</reference>
<proteinExistence type="inferred from homology"/>
<comment type="subcellular location">
    <subcellularLocation>
        <location evidence="1">Cell envelope</location>
    </subcellularLocation>
</comment>
<dbReference type="GO" id="GO:1904680">
    <property type="term" value="F:peptide transmembrane transporter activity"/>
    <property type="evidence" value="ECO:0007669"/>
    <property type="project" value="TreeGrafter"/>
</dbReference>
<keyword evidence="4" id="KW-0732">Signal</keyword>
<evidence type="ECO:0000256" key="4">
    <source>
        <dbReference type="ARBA" id="ARBA00022729"/>
    </source>
</evidence>
<evidence type="ECO:0000256" key="2">
    <source>
        <dbReference type="ARBA" id="ARBA00005695"/>
    </source>
</evidence>
<dbReference type="PANTHER" id="PTHR30290:SF10">
    <property type="entry name" value="PERIPLASMIC OLIGOPEPTIDE-BINDING PROTEIN-RELATED"/>
    <property type="match status" value="1"/>
</dbReference>
<comment type="caution">
    <text evidence="6">The sequence shown here is derived from an EMBL/GenBank/DDBJ whole genome shotgun (WGS) entry which is preliminary data.</text>
</comment>
<name>X1PQ92_9ZZZZ</name>
<dbReference type="InterPro" id="IPR039424">
    <property type="entry name" value="SBP_5"/>
</dbReference>
<evidence type="ECO:0000259" key="5">
    <source>
        <dbReference type="Pfam" id="PF00496"/>
    </source>
</evidence>
<dbReference type="Pfam" id="PF00496">
    <property type="entry name" value="SBP_bac_5"/>
    <property type="match status" value="1"/>
</dbReference>
<evidence type="ECO:0000256" key="1">
    <source>
        <dbReference type="ARBA" id="ARBA00004196"/>
    </source>
</evidence>
<dbReference type="GO" id="GO:0015833">
    <property type="term" value="P:peptide transport"/>
    <property type="evidence" value="ECO:0007669"/>
    <property type="project" value="TreeGrafter"/>
</dbReference>
<sequence>MRMYETDEIDVTYVSLGDIERVLDPTNPLNKELVTAPELSLWYIGFNVTKPPFDDVKVRQAFCHAIDKDKIIDVVFKGAVRRADGILPPGMPGYNEQLEGLSFDVDRAKELIQQSKYKDISNLAPITFTTSGLGAISDLNEALIDMWRKNLGI</sequence>
<gene>
    <name evidence="6" type="ORF">S06H3_50901</name>
</gene>
<dbReference type="InterPro" id="IPR000914">
    <property type="entry name" value="SBP_5_dom"/>
</dbReference>
<dbReference type="GO" id="GO:0030313">
    <property type="term" value="C:cell envelope"/>
    <property type="evidence" value="ECO:0007669"/>
    <property type="project" value="UniProtKB-SubCell"/>
</dbReference>
<feature type="non-terminal residue" evidence="6">
    <location>
        <position position="153"/>
    </location>
</feature>
<comment type="similarity">
    <text evidence="2">Belongs to the bacterial solute-binding protein 5 family.</text>
</comment>